<reference evidence="5 6" key="1">
    <citation type="submission" date="2023-04" db="EMBL/GenBank/DDBJ databases">
        <title>Fusibacter bizertensis strain WBS, isolated from littoral bottom sediments of the Arctic seas - biochemical and genomic analysis.</title>
        <authorList>
            <person name="Brioukhanov A.L."/>
        </authorList>
    </citation>
    <scope>NUCLEOTIDE SEQUENCE [LARGE SCALE GENOMIC DNA]</scope>
    <source>
        <strain evidence="5 6">WBS</strain>
    </source>
</reference>
<dbReference type="PIRSF" id="PIRSF006806">
    <property type="entry name" value="FTHF_cligase"/>
    <property type="match status" value="1"/>
</dbReference>
<evidence type="ECO:0000313" key="5">
    <source>
        <dbReference type="EMBL" id="MDH8677690.1"/>
    </source>
</evidence>
<sequence length="190" mass="21846">MDKRQLRKAIILKRADLAPQSRTKAEQMIGKQLFDMQCFKNSHHVSSFVSFRDEIEMQAINEMILKEGKVLVLPYIDMAVKKMTFHVVKSLDSLIKNTYGILEPNPELHPQINFKDIDLVLTPGVAFDQKGFRLGYGGGFYDRFFSQIEKTIPKIGIAFELQVVESLEVESYDQPITHLLTETGLRIFNH</sequence>
<comment type="cofactor">
    <cofactor evidence="4">
        <name>Mg(2+)</name>
        <dbReference type="ChEBI" id="CHEBI:18420"/>
    </cofactor>
</comment>
<dbReference type="RefSeq" id="WP_281093509.1">
    <property type="nucleotide sequence ID" value="NZ_JARYZI010000003.1"/>
</dbReference>
<keyword evidence="2 4" id="KW-0547">Nucleotide-binding</keyword>
<evidence type="ECO:0000313" key="6">
    <source>
        <dbReference type="Proteomes" id="UP001158045"/>
    </source>
</evidence>
<comment type="similarity">
    <text evidence="1 4">Belongs to the 5-formyltetrahydrofolate cyclo-ligase family.</text>
</comment>
<dbReference type="GO" id="GO:0030272">
    <property type="term" value="F:5-formyltetrahydrofolate cyclo-ligase activity"/>
    <property type="evidence" value="ECO:0007669"/>
    <property type="project" value="UniProtKB-EC"/>
</dbReference>
<organism evidence="5 6">
    <name type="scientific">Fusibacter bizertensis</name>
    <dbReference type="NCBI Taxonomy" id="1488331"/>
    <lineage>
        <taxon>Bacteria</taxon>
        <taxon>Bacillati</taxon>
        <taxon>Bacillota</taxon>
        <taxon>Clostridia</taxon>
        <taxon>Eubacteriales</taxon>
        <taxon>Eubacteriales Family XII. Incertae Sedis</taxon>
        <taxon>Fusibacter</taxon>
    </lineage>
</organism>
<dbReference type="PANTHER" id="PTHR23407:SF1">
    <property type="entry name" value="5-FORMYLTETRAHYDROFOLATE CYCLO-LIGASE"/>
    <property type="match status" value="1"/>
</dbReference>
<dbReference type="EC" id="6.3.3.2" evidence="4"/>
<dbReference type="InterPro" id="IPR024185">
    <property type="entry name" value="FTHF_cligase-like_sf"/>
</dbReference>
<protein>
    <recommendedName>
        <fullName evidence="4">5-formyltetrahydrofolate cyclo-ligase</fullName>
        <ecNumber evidence="4">6.3.3.2</ecNumber>
    </recommendedName>
</protein>
<keyword evidence="5" id="KW-0436">Ligase</keyword>
<dbReference type="PANTHER" id="PTHR23407">
    <property type="entry name" value="ATPASE INHIBITOR/5-FORMYLTETRAHYDROFOLATE CYCLO-LIGASE"/>
    <property type="match status" value="1"/>
</dbReference>
<dbReference type="Gene3D" id="3.40.50.10420">
    <property type="entry name" value="NagB/RpiA/CoA transferase-like"/>
    <property type="match status" value="1"/>
</dbReference>
<dbReference type="Pfam" id="PF01812">
    <property type="entry name" value="5-FTHF_cyc-lig"/>
    <property type="match status" value="1"/>
</dbReference>
<evidence type="ECO:0000256" key="1">
    <source>
        <dbReference type="ARBA" id="ARBA00010638"/>
    </source>
</evidence>
<evidence type="ECO:0000256" key="4">
    <source>
        <dbReference type="RuleBase" id="RU361279"/>
    </source>
</evidence>
<dbReference type="Proteomes" id="UP001158045">
    <property type="component" value="Unassembled WGS sequence"/>
</dbReference>
<dbReference type="InterPro" id="IPR037171">
    <property type="entry name" value="NagB/RpiA_transferase-like"/>
</dbReference>
<keyword evidence="4" id="KW-0460">Magnesium</keyword>
<dbReference type="EMBL" id="JARYZI010000003">
    <property type="protein sequence ID" value="MDH8677690.1"/>
    <property type="molecule type" value="Genomic_DNA"/>
</dbReference>
<comment type="caution">
    <text evidence="5">The sequence shown here is derived from an EMBL/GenBank/DDBJ whole genome shotgun (WGS) entry which is preliminary data.</text>
</comment>
<keyword evidence="3 4" id="KW-0067">ATP-binding</keyword>
<proteinExistence type="inferred from homology"/>
<dbReference type="NCBIfam" id="TIGR02727">
    <property type="entry name" value="MTHFS_bact"/>
    <property type="match status" value="1"/>
</dbReference>
<keyword evidence="4" id="KW-0479">Metal-binding</keyword>
<comment type="catalytic activity">
    <reaction evidence="4">
        <text>(6S)-5-formyl-5,6,7,8-tetrahydrofolate + ATP = (6R)-5,10-methenyltetrahydrofolate + ADP + phosphate</text>
        <dbReference type="Rhea" id="RHEA:10488"/>
        <dbReference type="ChEBI" id="CHEBI:30616"/>
        <dbReference type="ChEBI" id="CHEBI:43474"/>
        <dbReference type="ChEBI" id="CHEBI:57455"/>
        <dbReference type="ChEBI" id="CHEBI:57457"/>
        <dbReference type="ChEBI" id="CHEBI:456216"/>
        <dbReference type="EC" id="6.3.3.2"/>
    </reaction>
</comment>
<keyword evidence="6" id="KW-1185">Reference proteome</keyword>
<dbReference type="InterPro" id="IPR002698">
    <property type="entry name" value="FTHF_cligase"/>
</dbReference>
<evidence type="ECO:0000256" key="3">
    <source>
        <dbReference type="ARBA" id="ARBA00022840"/>
    </source>
</evidence>
<evidence type="ECO:0000256" key="2">
    <source>
        <dbReference type="ARBA" id="ARBA00022741"/>
    </source>
</evidence>
<dbReference type="SUPFAM" id="SSF100950">
    <property type="entry name" value="NagB/RpiA/CoA transferase-like"/>
    <property type="match status" value="1"/>
</dbReference>
<accession>A0ABT6NB89</accession>
<name>A0ABT6NB89_9FIRM</name>
<gene>
    <name evidence="5" type="ORF">QE109_06005</name>
</gene>